<evidence type="ECO:0000313" key="3">
    <source>
        <dbReference type="Proteomes" id="UP001163046"/>
    </source>
</evidence>
<dbReference type="AlphaFoldDB" id="A0A9W9ZHF9"/>
<comment type="caution">
    <text evidence="2">The sequence shown here is derived from an EMBL/GenBank/DDBJ whole genome shotgun (WGS) entry which is preliminary data.</text>
</comment>
<sequence length="61" mass="6737">GCLSWGSRATQDNEPESDELGGFHQWMLSWGSRAPQDNEPESDDYVNSPVDAELGSRSPKI</sequence>
<organism evidence="2 3">
    <name type="scientific">Desmophyllum pertusum</name>
    <dbReference type="NCBI Taxonomy" id="174260"/>
    <lineage>
        <taxon>Eukaryota</taxon>
        <taxon>Metazoa</taxon>
        <taxon>Cnidaria</taxon>
        <taxon>Anthozoa</taxon>
        <taxon>Hexacorallia</taxon>
        <taxon>Scleractinia</taxon>
        <taxon>Caryophylliina</taxon>
        <taxon>Caryophylliidae</taxon>
        <taxon>Desmophyllum</taxon>
    </lineage>
</organism>
<dbReference type="EMBL" id="MU826255">
    <property type="protein sequence ID" value="KAJ7381560.1"/>
    <property type="molecule type" value="Genomic_DNA"/>
</dbReference>
<reference evidence="2" key="1">
    <citation type="submission" date="2023-01" db="EMBL/GenBank/DDBJ databases">
        <title>Genome assembly of the deep-sea coral Lophelia pertusa.</title>
        <authorList>
            <person name="Herrera S."/>
            <person name="Cordes E."/>
        </authorList>
    </citation>
    <scope>NUCLEOTIDE SEQUENCE</scope>
    <source>
        <strain evidence="2">USNM1676648</strain>
        <tissue evidence="2">Polyp</tissue>
    </source>
</reference>
<keyword evidence="3" id="KW-1185">Reference proteome</keyword>
<dbReference type="Proteomes" id="UP001163046">
    <property type="component" value="Unassembled WGS sequence"/>
</dbReference>
<protein>
    <submittedName>
        <fullName evidence="2">Uncharacterized protein</fullName>
    </submittedName>
</protein>
<evidence type="ECO:0000256" key="1">
    <source>
        <dbReference type="SAM" id="MobiDB-lite"/>
    </source>
</evidence>
<gene>
    <name evidence="2" type="ORF">OS493_040456</name>
</gene>
<feature type="non-terminal residue" evidence="2">
    <location>
        <position position="1"/>
    </location>
</feature>
<name>A0A9W9ZHF9_9CNID</name>
<proteinExistence type="predicted"/>
<feature type="region of interest" description="Disordered" evidence="1">
    <location>
        <begin position="1"/>
        <end position="61"/>
    </location>
</feature>
<evidence type="ECO:0000313" key="2">
    <source>
        <dbReference type="EMBL" id="KAJ7381560.1"/>
    </source>
</evidence>
<accession>A0A9W9ZHF9</accession>